<evidence type="ECO:0000256" key="11">
    <source>
        <dbReference type="ARBA" id="ARBA00023264"/>
    </source>
</evidence>
<dbReference type="PANTHER" id="PTHR21248:SF22">
    <property type="entry name" value="PHOSPHOLIPASE D"/>
    <property type="match status" value="1"/>
</dbReference>
<gene>
    <name evidence="15" type="ORF">GCM10011333_05890</name>
</gene>
<keyword evidence="6" id="KW-0677">Repeat</keyword>
<keyword evidence="2" id="KW-1003">Cell membrane</keyword>
<evidence type="ECO:0000256" key="2">
    <source>
        <dbReference type="ARBA" id="ARBA00022475"/>
    </source>
</evidence>
<dbReference type="Pfam" id="PF13396">
    <property type="entry name" value="PLDc_N"/>
    <property type="match status" value="1"/>
</dbReference>
<dbReference type="GO" id="GO:0032049">
    <property type="term" value="P:cardiolipin biosynthetic process"/>
    <property type="evidence" value="ECO:0007669"/>
    <property type="project" value="UniProtKB-UniRule"/>
</dbReference>
<feature type="domain" description="PLD phosphodiesterase" evidence="14">
    <location>
        <begin position="405"/>
        <end position="432"/>
    </location>
</feature>
<protein>
    <recommendedName>
        <fullName evidence="12">Cardiolipin synthase</fullName>
        <ecNumber evidence="12">2.7.8.-</ecNumber>
    </recommendedName>
</protein>
<sequence>MGFSLFPVTGFPLWATIVLVGVDLLIRIVALGWIPNKRKPSVALGWLVAIFFIPYVGILAFLLFGSAKAPRPRREKQTEINRYIRELSGGGAIAADADDLPEYVRTAAQLNYTLGTLPLLGGNSFELLPDSHQCMRLMAADVDRAQEYVHFEFYIVSLDPATKELIEALLRAHQRGVKVRILIDHVGSLGYPGYKELVRLLDSAGIPWRRMLPVRPWRLEYQRPDLRNHRKLLVVDGACAYTGSQNIIHRSYNKPGNLRRGLEWLDLMVRTEGPIVAALNAVFITDWYSETEQILFDEFDTRLPEELSADGISQVVPSGPGFELENNLRLFNHLIYNANERIVICSPYFVPDESIMHALTTAALSGVEVRLYVGETGDHTITHLAQCSFYEELMRAKVRIFLYHAPVVLHSKFILVDDDVAVIGSSNMDERSFAMNFEISLMIADEGFVSRMYQLEESDYRPNCEELTLERWVSRPLAKRYFENVARLTSALL</sequence>
<feature type="transmembrane region" description="Helical" evidence="13">
    <location>
        <begin position="46"/>
        <end position="67"/>
    </location>
</feature>
<dbReference type="GO" id="GO:0005886">
    <property type="term" value="C:plasma membrane"/>
    <property type="evidence" value="ECO:0007669"/>
    <property type="project" value="UniProtKB-SubCell"/>
</dbReference>
<accession>A0A8J2XDK6</accession>
<dbReference type="InterPro" id="IPR022924">
    <property type="entry name" value="Cardiolipin_synthase"/>
</dbReference>
<keyword evidence="5 13" id="KW-0812">Transmembrane</keyword>
<dbReference type="GO" id="GO:0008808">
    <property type="term" value="F:cardiolipin synthase activity"/>
    <property type="evidence" value="ECO:0007669"/>
    <property type="project" value="UniProtKB-UniRule"/>
</dbReference>
<comment type="subcellular location">
    <subcellularLocation>
        <location evidence="1">Cell membrane</location>
        <topology evidence="1">Multi-pass membrane protein</topology>
    </subcellularLocation>
</comment>
<dbReference type="AlphaFoldDB" id="A0A8J2XDK6"/>
<keyword evidence="7 13" id="KW-1133">Transmembrane helix</keyword>
<keyword evidence="8" id="KW-0443">Lipid metabolism</keyword>
<dbReference type="InterPro" id="IPR025202">
    <property type="entry name" value="PLD-like_dom"/>
</dbReference>
<keyword evidence="16" id="KW-1185">Reference proteome</keyword>
<keyword evidence="11" id="KW-1208">Phospholipid metabolism</keyword>
<keyword evidence="10" id="KW-0594">Phospholipid biosynthesis</keyword>
<evidence type="ECO:0000256" key="4">
    <source>
        <dbReference type="ARBA" id="ARBA00022679"/>
    </source>
</evidence>
<dbReference type="PANTHER" id="PTHR21248">
    <property type="entry name" value="CARDIOLIPIN SYNTHASE"/>
    <property type="match status" value="1"/>
</dbReference>
<dbReference type="SUPFAM" id="SSF56024">
    <property type="entry name" value="Phospholipase D/nuclease"/>
    <property type="match status" value="2"/>
</dbReference>
<dbReference type="SMART" id="SM00155">
    <property type="entry name" value="PLDc"/>
    <property type="match status" value="2"/>
</dbReference>
<dbReference type="InterPro" id="IPR001736">
    <property type="entry name" value="PLipase_D/transphosphatidylase"/>
</dbReference>
<name>A0A8J2XDK6_9MICO</name>
<keyword evidence="9 13" id="KW-0472">Membrane</keyword>
<dbReference type="PROSITE" id="PS50035">
    <property type="entry name" value="PLD"/>
    <property type="match status" value="2"/>
</dbReference>
<keyword evidence="3" id="KW-0444">Lipid biosynthesis</keyword>
<reference evidence="15" key="2">
    <citation type="submission" date="2020-09" db="EMBL/GenBank/DDBJ databases">
        <authorList>
            <person name="Sun Q."/>
            <person name="Zhou Y."/>
        </authorList>
    </citation>
    <scope>NUCLEOTIDE SEQUENCE</scope>
    <source>
        <strain evidence="15">CGMCC 1.12785</strain>
    </source>
</reference>
<dbReference type="RefSeq" id="WP_188549426.1">
    <property type="nucleotide sequence ID" value="NZ_BMFY01000002.1"/>
</dbReference>
<dbReference type="InterPro" id="IPR027379">
    <property type="entry name" value="CLS_N"/>
</dbReference>
<evidence type="ECO:0000256" key="9">
    <source>
        <dbReference type="ARBA" id="ARBA00023136"/>
    </source>
</evidence>
<proteinExistence type="predicted"/>
<dbReference type="Gene3D" id="3.30.870.10">
    <property type="entry name" value="Endonuclease Chain A"/>
    <property type="match status" value="2"/>
</dbReference>
<evidence type="ECO:0000256" key="12">
    <source>
        <dbReference type="NCBIfam" id="TIGR04265"/>
    </source>
</evidence>
<evidence type="ECO:0000256" key="10">
    <source>
        <dbReference type="ARBA" id="ARBA00023209"/>
    </source>
</evidence>
<feature type="domain" description="PLD phosphodiesterase" evidence="14">
    <location>
        <begin position="224"/>
        <end position="251"/>
    </location>
</feature>
<evidence type="ECO:0000313" key="15">
    <source>
        <dbReference type="EMBL" id="GGA05830.1"/>
    </source>
</evidence>
<dbReference type="EC" id="2.7.8.-" evidence="12"/>
<dbReference type="NCBIfam" id="TIGR04265">
    <property type="entry name" value="bac_cardiolipin"/>
    <property type="match status" value="1"/>
</dbReference>
<organism evidence="15 16">
    <name type="scientific">Sediminivirga luteola</name>
    <dbReference type="NCBI Taxonomy" id="1774748"/>
    <lineage>
        <taxon>Bacteria</taxon>
        <taxon>Bacillati</taxon>
        <taxon>Actinomycetota</taxon>
        <taxon>Actinomycetes</taxon>
        <taxon>Micrococcales</taxon>
        <taxon>Brevibacteriaceae</taxon>
        <taxon>Sediminivirga</taxon>
    </lineage>
</organism>
<evidence type="ECO:0000256" key="6">
    <source>
        <dbReference type="ARBA" id="ARBA00022737"/>
    </source>
</evidence>
<dbReference type="Pfam" id="PF13091">
    <property type="entry name" value="PLDc_2"/>
    <property type="match status" value="2"/>
</dbReference>
<evidence type="ECO:0000259" key="14">
    <source>
        <dbReference type="PROSITE" id="PS50035"/>
    </source>
</evidence>
<feature type="transmembrane region" description="Helical" evidence="13">
    <location>
        <begin position="12"/>
        <end position="34"/>
    </location>
</feature>
<evidence type="ECO:0000256" key="1">
    <source>
        <dbReference type="ARBA" id="ARBA00004651"/>
    </source>
</evidence>
<evidence type="ECO:0000313" key="16">
    <source>
        <dbReference type="Proteomes" id="UP000616114"/>
    </source>
</evidence>
<evidence type="ECO:0000256" key="13">
    <source>
        <dbReference type="SAM" id="Phobius"/>
    </source>
</evidence>
<comment type="caution">
    <text evidence="15">The sequence shown here is derived from an EMBL/GenBank/DDBJ whole genome shotgun (WGS) entry which is preliminary data.</text>
</comment>
<keyword evidence="4" id="KW-0808">Transferase</keyword>
<evidence type="ECO:0000256" key="7">
    <source>
        <dbReference type="ARBA" id="ARBA00022989"/>
    </source>
</evidence>
<evidence type="ECO:0000256" key="8">
    <source>
        <dbReference type="ARBA" id="ARBA00023098"/>
    </source>
</evidence>
<reference evidence="15" key="1">
    <citation type="journal article" date="2014" name="Int. J. Syst. Evol. Microbiol.">
        <title>Complete genome sequence of Corynebacterium casei LMG S-19264T (=DSM 44701T), isolated from a smear-ripened cheese.</title>
        <authorList>
            <consortium name="US DOE Joint Genome Institute (JGI-PGF)"/>
            <person name="Walter F."/>
            <person name="Albersmeier A."/>
            <person name="Kalinowski J."/>
            <person name="Ruckert C."/>
        </authorList>
    </citation>
    <scope>NUCLEOTIDE SEQUENCE</scope>
    <source>
        <strain evidence="15">CGMCC 1.12785</strain>
    </source>
</reference>
<dbReference type="Proteomes" id="UP000616114">
    <property type="component" value="Unassembled WGS sequence"/>
</dbReference>
<evidence type="ECO:0000256" key="3">
    <source>
        <dbReference type="ARBA" id="ARBA00022516"/>
    </source>
</evidence>
<evidence type="ECO:0000256" key="5">
    <source>
        <dbReference type="ARBA" id="ARBA00022692"/>
    </source>
</evidence>
<dbReference type="EMBL" id="BMFY01000002">
    <property type="protein sequence ID" value="GGA05830.1"/>
    <property type="molecule type" value="Genomic_DNA"/>
</dbReference>